<organism evidence="1 2">
    <name type="scientific">Nepenthes gracilis</name>
    <name type="common">Slender pitcher plant</name>
    <dbReference type="NCBI Taxonomy" id="150966"/>
    <lineage>
        <taxon>Eukaryota</taxon>
        <taxon>Viridiplantae</taxon>
        <taxon>Streptophyta</taxon>
        <taxon>Embryophyta</taxon>
        <taxon>Tracheophyta</taxon>
        <taxon>Spermatophyta</taxon>
        <taxon>Magnoliopsida</taxon>
        <taxon>eudicotyledons</taxon>
        <taxon>Gunneridae</taxon>
        <taxon>Pentapetalae</taxon>
        <taxon>Caryophyllales</taxon>
        <taxon>Nepenthaceae</taxon>
        <taxon>Nepenthes</taxon>
    </lineage>
</organism>
<comment type="caution">
    <text evidence="1">The sequence shown here is derived from an EMBL/GenBank/DDBJ whole genome shotgun (WGS) entry which is preliminary data.</text>
</comment>
<evidence type="ECO:0000313" key="2">
    <source>
        <dbReference type="Proteomes" id="UP001279734"/>
    </source>
</evidence>
<dbReference type="AlphaFoldDB" id="A0AAD3TDE7"/>
<reference evidence="1" key="1">
    <citation type="submission" date="2023-05" db="EMBL/GenBank/DDBJ databases">
        <title>Nepenthes gracilis genome sequencing.</title>
        <authorList>
            <person name="Fukushima K."/>
        </authorList>
    </citation>
    <scope>NUCLEOTIDE SEQUENCE</scope>
    <source>
        <strain evidence="1">SING2019-196</strain>
    </source>
</reference>
<sequence length="217" mass="24098">MGCAFREAVSVVSFDSKVYCLPDGYEINDSSLDDIRHLPISVQLAIIYQSFQGELEVAKEIRRKGVSEKRENGDDRNMGIAVDGGAENDSIIREASREPFLMPGLDLPPPSFQGCNGEKYYSSGVLGFASKLTRANHASVWRNDSLAATTSSAMGAWVGMQRDKHRRAQVVEAKGVGSLHVQQQTRAGLEESGLRCWRPGYWRPGPQEWHHHVRLTP</sequence>
<name>A0AAD3TDE7_NEPGR</name>
<proteinExistence type="predicted"/>
<protein>
    <submittedName>
        <fullName evidence="1">Uncharacterized protein</fullName>
    </submittedName>
</protein>
<keyword evidence="2" id="KW-1185">Reference proteome</keyword>
<dbReference type="EMBL" id="BSYO01000032">
    <property type="protein sequence ID" value="GMH27176.1"/>
    <property type="molecule type" value="Genomic_DNA"/>
</dbReference>
<accession>A0AAD3TDE7</accession>
<evidence type="ECO:0000313" key="1">
    <source>
        <dbReference type="EMBL" id="GMH27176.1"/>
    </source>
</evidence>
<gene>
    <name evidence="1" type="ORF">Nepgr_029019</name>
</gene>
<dbReference type="Proteomes" id="UP001279734">
    <property type="component" value="Unassembled WGS sequence"/>
</dbReference>